<evidence type="ECO:0000313" key="2">
    <source>
        <dbReference type="Proteomes" id="UP001141629"/>
    </source>
</evidence>
<dbReference type="EMBL" id="JACKVK010000013">
    <property type="protein sequence ID" value="MCV7423799.1"/>
    <property type="molecule type" value="Genomic_DNA"/>
</dbReference>
<comment type="caution">
    <text evidence="1">The sequence shown here is derived from an EMBL/GenBank/DDBJ whole genome shotgun (WGS) entry which is preliminary data.</text>
</comment>
<gene>
    <name evidence="1" type="ORF">H7K45_24905</name>
</gene>
<reference evidence="1" key="1">
    <citation type="submission" date="2020-07" db="EMBL/GenBank/DDBJ databases">
        <authorList>
            <person name="Pettersson B.M.F."/>
            <person name="Behra P.R.K."/>
            <person name="Ramesh M."/>
            <person name="Das S."/>
            <person name="Dasgupta S."/>
            <person name="Kirsebom L.A."/>
        </authorList>
    </citation>
    <scope>NUCLEOTIDE SEQUENCE</scope>
    <source>
        <strain evidence="1">DSM 44838</strain>
    </source>
</reference>
<dbReference type="Proteomes" id="UP001141629">
    <property type="component" value="Unassembled WGS sequence"/>
</dbReference>
<accession>A0A9X3BVJ2</accession>
<name>A0A9X3BVJ2_9MYCO</name>
<proteinExistence type="predicted"/>
<evidence type="ECO:0000313" key="1">
    <source>
        <dbReference type="EMBL" id="MCV7423799.1"/>
    </source>
</evidence>
<reference evidence="1" key="2">
    <citation type="journal article" date="2022" name="BMC Genomics">
        <title>Comparative genome analysis of mycobacteria focusing on tRNA and non-coding RNA.</title>
        <authorList>
            <person name="Behra P.R.K."/>
            <person name="Pettersson B.M.F."/>
            <person name="Ramesh M."/>
            <person name="Das S."/>
            <person name="Dasgupta S."/>
            <person name="Kirsebom L.A."/>
        </authorList>
    </citation>
    <scope>NUCLEOTIDE SEQUENCE</scope>
    <source>
        <strain evidence="1">DSM 44838</strain>
    </source>
</reference>
<organism evidence="1 2">
    <name type="scientific">Mycobacterium yunnanensis</name>
    <dbReference type="NCBI Taxonomy" id="368477"/>
    <lineage>
        <taxon>Bacteria</taxon>
        <taxon>Bacillati</taxon>
        <taxon>Actinomycetota</taxon>
        <taxon>Actinomycetes</taxon>
        <taxon>Mycobacteriales</taxon>
        <taxon>Mycobacteriaceae</taxon>
        <taxon>Mycobacterium</taxon>
    </lineage>
</organism>
<protein>
    <submittedName>
        <fullName evidence="1">Uncharacterized protein</fullName>
    </submittedName>
</protein>
<dbReference type="RefSeq" id="WP_263998767.1">
    <property type="nucleotide sequence ID" value="NZ_JACKVK010000013.1"/>
</dbReference>
<keyword evidence="2" id="KW-1185">Reference proteome</keyword>
<dbReference type="AlphaFoldDB" id="A0A9X3BVJ2"/>
<sequence>MSEREWPPGVGRRSPRRLHVDPSEVVAWDVVEAARPILGRRTRSSLFVALGAGESNAVIVDVLRAVATRGQHLPSSVVGRIAAWLDGYAGARDELILRDLFDRVVETATLPSLQSHEEPDGIRR</sequence>